<dbReference type="EMBL" id="CAKOGL010000028">
    <property type="protein sequence ID" value="CAH2105931.1"/>
    <property type="molecule type" value="Genomic_DNA"/>
</dbReference>
<dbReference type="AlphaFoldDB" id="A0AAU9V6X9"/>
<organism evidence="1 2">
    <name type="scientific">Euphydryas editha</name>
    <name type="common">Edith's checkerspot</name>
    <dbReference type="NCBI Taxonomy" id="104508"/>
    <lineage>
        <taxon>Eukaryota</taxon>
        <taxon>Metazoa</taxon>
        <taxon>Ecdysozoa</taxon>
        <taxon>Arthropoda</taxon>
        <taxon>Hexapoda</taxon>
        <taxon>Insecta</taxon>
        <taxon>Pterygota</taxon>
        <taxon>Neoptera</taxon>
        <taxon>Endopterygota</taxon>
        <taxon>Lepidoptera</taxon>
        <taxon>Glossata</taxon>
        <taxon>Ditrysia</taxon>
        <taxon>Papilionoidea</taxon>
        <taxon>Nymphalidae</taxon>
        <taxon>Nymphalinae</taxon>
        <taxon>Euphydryas</taxon>
    </lineage>
</organism>
<proteinExistence type="predicted"/>
<name>A0AAU9V6X9_EUPED</name>
<accession>A0AAU9V6X9</accession>
<gene>
    <name evidence="1" type="ORF">EEDITHA_LOCUS20129</name>
</gene>
<reference evidence="1" key="1">
    <citation type="submission" date="2022-03" db="EMBL/GenBank/DDBJ databases">
        <authorList>
            <person name="Tunstrom K."/>
        </authorList>
    </citation>
    <scope>NUCLEOTIDE SEQUENCE</scope>
</reference>
<evidence type="ECO:0000313" key="1">
    <source>
        <dbReference type="EMBL" id="CAH2105931.1"/>
    </source>
</evidence>
<sequence length="173" mass="20275">MVVDSIHSTIKQKLRNRKEVYTPADLDNPARRTGNYVLRIEGPAQTDYIRIINSARQRPSPYETSYLTSDDFYAFEPVYYKSIRPGKKAGDPCVNDVVAFQYTPKGIIHYKLCFQDEWAELPVRPKRLESLPDHPKLYTGPIPIEESKYTHLQELKELIPQDYRPFYENLLHK</sequence>
<comment type="caution">
    <text evidence="1">The sequence shown here is derived from an EMBL/GenBank/DDBJ whole genome shotgun (WGS) entry which is preliminary data.</text>
</comment>
<evidence type="ECO:0000313" key="2">
    <source>
        <dbReference type="Proteomes" id="UP001153954"/>
    </source>
</evidence>
<dbReference type="Proteomes" id="UP001153954">
    <property type="component" value="Unassembled WGS sequence"/>
</dbReference>
<keyword evidence="2" id="KW-1185">Reference proteome</keyword>
<protein>
    <submittedName>
        <fullName evidence="1">Uncharacterized protein</fullName>
    </submittedName>
</protein>